<dbReference type="STRING" id="1336337.A0A3N4JZY8"/>
<evidence type="ECO:0000313" key="2">
    <source>
        <dbReference type="Proteomes" id="UP000276215"/>
    </source>
</evidence>
<dbReference type="Proteomes" id="UP000276215">
    <property type="component" value="Unassembled WGS sequence"/>
</dbReference>
<dbReference type="AlphaFoldDB" id="A0A3N4JZY8"/>
<evidence type="ECO:0008006" key="3">
    <source>
        <dbReference type="Google" id="ProtNLM"/>
    </source>
</evidence>
<dbReference type="EMBL" id="ML120389">
    <property type="protein sequence ID" value="RPA99224.1"/>
    <property type="molecule type" value="Genomic_DNA"/>
</dbReference>
<dbReference type="OrthoDB" id="5289248at2759"/>
<keyword evidence="2" id="KW-1185">Reference proteome</keyword>
<name>A0A3N4JZY8_9PEZI</name>
<gene>
    <name evidence="1" type="ORF">L873DRAFT_1684634</name>
</gene>
<organism evidence="1 2">
    <name type="scientific">Choiromyces venosus 120613-1</name>
    <dbReference type="NCBI Taxonomy" id="1336337"/>
    <lineage>
        <taxon>Eukaryota</taxon>
        <taxon>Fungi</taxon>
        <taxon>Dikarya</taxon>
        <taxon>Ascomycota</taxon>
        <taxon>Pezizomycotina</taxon>
        <taxon>Pezizomycetes</taxon>
        <taxon>Pezizales</taxon>
        <taxon>Tuberaceae</taxon>
        <taxon>Choiromyces</taxon>
    </lineage>
</organism>
<evidence type="ECO:0000313" key="1">
    <source>
        <dbReference type="EMBL" id="RPA99224.1"/>
    </source>
</evidence>
<accession>A0A3N4JZY8</accession>
<protein>
    <recommendedName>
        <fullName evidence="3">DDE Tnp4 domain-containing protein</fullName>
    </recommendedName>
</protein>
<feature type="non-terminal residue" evidence="1">
    <location>
        <position position="1"/>
    </location>
</feature>
<sequence>YLYGEPAYALSYGIISGYKTTVRLPLDLILKAMNMHMSSMHINVEFGFGKMMDLWSFNRFKGNLKSGLSPIARYFLITCFLSNIHSCLYQNETCDQFHCDLPSLSRYLLLDNNRSC</sequence>
<reference evidence="1 2" key="1">
    <citation type="journal article" date="2018" name="Nat. Ecol. Evol.">
        <title>Pezizomycetes genomes reveal the molecular basis of ectomycorrhizal truffle lifestyle.</title>
        <authorList>
            <person name="Murat C."/>
            <person name="Payen T."/>
            <person name="Noel B."/>
            <person name="Kuo A."/>
            <person name="Morin E."/>
            <person name="Chen J."/>
            <person name="Kohler A."/>
            <person name="Krizsan K."/>
            <person name="Balestrini R."/>
            <person name="Da Silva C."/>
            <person name="Montanini B."/>
            <person name="Hainaut M."/>
            <person name="Levati E."/>
            <person name="Barry K.W."/>
            <person name="Belfiori B."/>
            <person name="Cichocki N."/>
            <person name="Clum A."/>
            <person name="Dockter R.B."/>
            <person name="Fauchery L."/>
            <person name="Guy J."/>
            <person name="Iotti M."/>
            <person name="Le Tacon F."/>
            <person name="Lindquist E.A."/>
            <person name="Lipzen A."/>
            <person name="Malagnac F."/>
            <person name="Mello A."/>
            <person name="Molinier V."/>
            <person name="Miyauchi S."/>
            <person name="Poulain J."/>
            <person name="Riccioni C."/>
            <person name="Rubini A."/>
            <person name="Sitrit Y."/>
            <person name="Splivallo R."/>
            <person name="Traeger S."/>
            <person name="Wang M."/>
            <person name="Zifcakova L."/>
            <person name="Wipf D."/>
            <person name="Zambonelli A."/>
            <person name="Paolocci F."/>
            <person name="Nowrousian M."/>
            <person name="Ottonello S."/>
            <person name="Baldrian P."/>
            <person name="Spatafora J.W."/>
            <person name="Henrissat B."/>
            <person name="Nagy L.G."/>
            <person name="Aury J.M."/>
            <person name="Wincker P."/>
            <person name="Grigoriev I.V."/>
            <person name="Bonfante P."/>
            <person name="Martin F.M."/>
        </authorList>
    </citation>
    <scope>NUCLEOTIDE SEQUENCE [LARGE SCALE GENOMIC DNA]</scope>
    <source>
        <strain evidence="1 2">120613-1</strain>
    </source>
</reference>
<proteinExistence type="predicted"/>